<organism evidence="1 2">
    <name type="scientific">Arthrobotrys musiformis</name>
    <dbReference type="NCBI Taxonomy" id="47236"/>
    <lineage>
        <taxon>Eukaryota</taxon>
        <taxon>Fungi</taxon>
        <taxon>Dikarya</taxon>
        <taxon>Ascomycota</taxon>
        <taxon>Pezizomycotina</taxon>
        <taxon>Orbiliomycetes</taxon>
        <taxon>Orbiliales</taxon>
        <taxon>Orbiliaceae</taxon>
        <taxon>Arthrobotrys</taxon>
    </lineage>
</organism>
<gene>
    <name evidence="1" type="ORF">TWF481_011625</name>
</gene>
<sequence>MEDFLTLNAEKIFDKYTHDGGWECWLQSEFLDYLRRSPIGVKRHCGREEHIWNAPKRGDKVDIITFYMKNKENFVEALELKCASIRQDYDPGDLAARMQKDIRKLEAGMHYLKKSITADQKVVYCISMGITADKKTALATRAALAAYPGLNKISRYEVDVEDPENDDRIINIWSSVIYRTLV</sequence>
<dbReference type="EMBL" id="JAVHJL010000008">
    <property type="protein sequence ID" value="KAK6499056.1"/>
    <property type="molecule type" value="Genomic_DNA"/>
</dbReference>
<dbReference type="Proteomes" id="UP001370758">
    <property type="component" value="Unassembled WGS sequence"/>
</dbReference>
<dbReference type="AlphaFoldDB" id="A0AAV9W1T6"/>
<protein>
    <submittedName>
        <fullName evidence="1">Uncharacterized protein</fullName>
    </submittedName>
</protein>
<keyword evidence="2" id="KW-1185">Reference proteome</keyword>
<name>A0AAV9W1T6_9PEZI</name>
<reference evidence="1 2" key="1">
    <citation type="submission" date="2023-08" db="EMBL/GenBank/DDBJ databases">
        <authorList>
            <person name="Palmer J.M."/>
        </authorList>
    </citation>
    <scope>NUCLEOTIDE SEQUENCE [LARGE SCALE GENOMIC DNA]</scope>
    <source>
        <strain evidence="1 2">TWF481</strain>
    </source>
</reference>
<accession>A0AAV9W1T6</accession>
<proteinExistence type="predicted"/>
<comment type="caution">
    <text evidence="1">The sequence shown here is derived from an EMBL/GenBank/DDBJ whole genome shotgun (WGS) entry which is preliminary data.</text>
</comment>
<evidence type="ECO:0000313" key="1">
    <source>
        <dbReference type="EMBL" id="KAK6499056.1"/>
    </source>
</evidence>
<evidence type="ECO:0000313" key="2">
    <source>
        <dbReference type="Proteomes" id="UP001370758"/>
    </source>
</evidence>